<evidence type="ECO:0000259" key="3">
    <source>
        <dbReference type="PROSITE" id="PS51272"/>
    </source>
</evidence>
<gene>
    <name evidence="4" type="ORF">A8F95_00890</name>
</gene>
<evidence type="ECO:0000256" key="1">
    <source>
        <dbReference type="ARBA" id="ARBA00022729"/>
    </source>
</evidence>
<keyword evidence="5" id="KW-1185">Reference proteome</keyword>
<dbReference type="Pfam" id="PF00395">
    <property type="entry name" value="SLH"/>
    <property type="match status" value="3"/>
</dbReference>
<organism evidence="4 5">
    <name type="scientific">Pseudobacillus wudalianchiensis</name>
    <dbReference type="NCBI Taxonomy" id="1743143"/>
    <lineage>
        <taxon>Bacteria</taxon>
        <taxon>Bacillati</taxon>
        <taxon>Bacillota</taxon>
        <taxon>Bacilli</taxon>
        <taxon>Bacillales</taxon>
        <taxon>Bacillaceae</taxon>
        <taxon>Pseudobacillus</taxon>
    </lineage>
</organism>
<evidence type="ECO:0000256" key="2">
    <source>
        <dbReference type="SAM" id="SignalP"/>
    </source>
</evidence>
<dbReference type="InterPro" id="IPR015943">
    <property type="entry name" value="WD40/YVTN_repeat-like_dom_sf"/>
</dbReference>
<dbReference type="SUPFAM" id="SSF50998">
    <property type="entry name" value="Quinoprotein alcohol dehydrogenase-like"/>
    <property type="match status" value="1"/>
</dbReference>
<feature type="domain" description="SLH" evidence="3">
    <location>
        <begin position="85"/>
        <end position="148"/>
    </location>
</feature>
<dbReference type="EMBL" id="MAYT01000001">
    <property type="protein sequence ID" value="OCA92314.1"/>
    <property type="molecule type" value="Genomic_DNA"/>
</dbReference>
<dbReference type="AlphaFoldDB" id="A0A1B9B889"/>
<accession>A0A1B9B889</accession>
<evidence type="ECO:0000313" key="4">
    <source>
        <dbReference type="EMBL" id="OCA92314.1"/>
    </source>
</evidence>
<dbReference type="Gene3D" id="2.130.10.10">
    <property type="entry name" value="YVTN repeat-like/Quinoprotein amine dehydrogenase"/>
    <property type="match status" value="1"/>
</dbReference>
<proteinExistence type="predicted"/>
<dbReference type="PANTHER" id="PTHR43308:SF5">
    <property type="entry name" value="S-LAYER PROTEIN _ PEPTIDOGLYCAN ENDO-BETA-N-ACETYLGLUCOSAMINIDASE"/>
    <property type="match status" value="1"/>
</dbReference>
<feature type="chain" id="PRO_5008622521" description="SLH domain-containing protein" evidence="2">
    <location>
        <begin position="26"/>
        <end position="527"/>
    </location>
</feature>
<dbReference type="PANTHER" id="PTHR43308">
    <property type="entry name" value="OUTER MEMBRANE PROTEIN ALPHA-RELATED"/>
    <property type="match status" value="1"/>
</dbReference>
<feature type="domain" description="SLH" evidence="3">
    <location>
        <begin position="149"/>
        <end position="207"/>
    </location>
</feature>
<comment type="caution">
    <text evidence="4">The sequence shown here is derived from an EMBL/GenBank/DDBJ whole genome shotgun (WGS) entry which is preliminary data.</text>
</comment>
<protein>
    <recommendedName>
        <fullName evidence="3">SLH domain-containing protein</fullName>
    </recommendedName>
</protein>
<name>A0A1B9B889_9BACI</name>
<reference evidence="5" key="1">
    <citation type="submission" date="2016-05" db="EMBL/GenBank/DDBJ databases">
        <authorList>
            <person name="Liu B."/>
            <person name="Wang J."/>
            <person name="Zhu Y."/>
            <person name="Liu G."/>
            <person name="Chen Q."/>
            <person name="Chen Z."/>
            <person name="Lan J."/>
            <person name="Che J."/>
            <person name="Ge C."/>
            <person name="Shi H."/>
            <person name="Pan Z."/>
            <person name="Liu X."/>
        </authorList>
    </citation>
    <scope>NUCLEOTIDE SEQUENCE [LARGE SCALE GENOMIC DNA]</scope>
    <source>
        <strain evidence="5">FJAT-27215</strain>
    </source>
</reference>
<feature type="domain" description="SLH" evidence="3">
    <location>
        <begin position="24"/>
        <end position="84"/>
    </location>
</feature>
<dbReference type="RefSeq" id="WP_065408832.1">
    <property type="nucleotide sequence ID" value="NZ_MAYT01000001.1"/>
</dbReference>
<sequence>MSKFLTKCAAFLLVISLILPGTSQAAAVQSFKDVSSFKKEIEFLTSKGIILGYPDGTFRPSLPIQRVQAVQMIIREMKPELGNAPNPNFKDIKPGDRGYEEVAKAVEMGIITGKGNNAFDPRGNLTRAEMAIILVRAYELGGIYPKGFTDVPMSSKAYWSISALAANNITVGYKDGTFQPGKTIDRAQFSAFMARVIEPSFQPDNPEIADTYLEALFDFDIVDYAMNPTEPIIYLLDGSMNEVVALNYDTYEIESVEMSLPAERIAYANNKLYVTQLKGKHSSYWFDKDQQGAFAVIDAATMKQEKVINIDIDPFDIEADNNGIVYISSGSGQHTKLVSYNGSTGEVLSSQMIYEQTLLQMHPSQKRLYTITTALSPRNMSSFTITDGVLSPEQRSPYHGDYALNKDLTISPDGKYLFNSTGHIFRSSATPSSDMVFFGKLDRPYTSVAFDTQYGELYTADKKNYIQAYDYTTMKPFDQLRTYGNINKMFYNQQEHTLLIFSTVKLGDSTVPFTGVEKIYFDVEEEQ</sequence>
<keyword evidence="1 2" id="KW-0732">Signal</keyword>
<dbReference type="InterPro" id="IPR001119">
    <property type="entry name" value="SLH_dom"/>
</dbReference>
<feature type="signal peptide" evidence="2">
    <location>
        <begin position="1"/>
        <end position="25"/>
    </location>
</feature>
<dbReference type="Proteomes" id="UP000092578">
    <property type="component" value="Unassembled WGS sequence"/>
</dbReference>
<dbReference type="InterPro" id="IPR011047">
    <property type="entry name" value="Quinoprotein_ADH-like_sf"/>
</dbReference>
<evidence type="ECO:0000313" key="5">
    <source>
        <dbReference type="Proteomes" id="UP000092578"/>
    </source>
</evidence>
<dbReference type="InterPro" id="IPR051465">
    <property type="entry name" value="Cell_Envelope_Struct_Comp"/>
</dbReference>
<dbReference type="PROSITE" id="PS51272">
    <property type="entry name" value="SLH"/>
    <property type="match status" value="3"/>
</dbReference>